<comment type="catalytic activity">
    <reaction evidence="1">
        <text>ATP + protein L-histidine = ADP + protein N-phospho-L-histidine.</text>
        <dbReference type="EC" id="2.7.13.3"/>
    </reaction>
</comment>
<evidence type="ECO:0000256" key="8">
    <source>
        <dbReference type="ARBA" id="ARBA00023012"/>
    </source>
</evidence>
<keyword evidence="9" id="KW-0812">Transmembrane</keyword>
<keyword evidence="4" id="KW-0808">Transferase</keyword>
<comment type="caution">
    <text evidence="11">The sequence shown here is derived from an EMBL/GenBank/DDBJ whole genome shotgun (WGS) entry which is preliminary data.</text>
</comment>
<dbReference type="Pfam" id="PF07730">
    <property type="entry name" value="HisKA_3"/>
    <property type="match status" value="1"/>
</dbReference>
<dbReference type="InterPro" id="IPR003594">
    <property type="entry name" value="HATPase_dom"/>
</dbReference>
<sequence length="453" mass="48119">MNQRRVNQYRTGDRLRPGRPRLASPFAPRALAAVLCAVCALPLALLGLVLVLAGLLVAGVLSWTTFGLWLMALTVRGALALGDVQRALTGALLGQRIDRPADIPEGNEPSWRGALGWRRARLTQRDGWRAVGYALTAPFAALLPVCAVLVGYVYGLLLFAHPVVRHWNNHTVRRSDGSIDHVALEVAGVQLDTWPRWLVPMAVGALLLLAAPWLLRVATTSHVLLQRALLGPGVTDDRDRRIRTLEETRAQAVDDAAATLRRIERDLHDGTQARLVGLGVHLATIQELIEAGADPEQVLAVIETARSNASAAVSDLRGLVRGIHPPVLDQGLATALATLVTDGPLPTDLTTALPFRPAPAVESIAYFCAAELLANAAKHSRATRVLVDVRVRGDTLVLTVWDDGAGGALPGAGSGLTGLLARVRTVDGTLACTSPAGGPTTVTVELPARRQAD</sequence>
<accession>A0ABU2SA08</accession>
<proteinExistence type="predicted"/>
<feature type="transmembrane region" description="Helical" evidence="9">
    <location>
        <begin position="60"/>
        <end position="79"/>
    </location>
</feature>
<feature type="transmembrane region" description="Helical" evidence="9">
    <location>
        <begin position="130"/>
        <end position="154"/>
    </location>
</feature>
<dbReference type="InterPro" id="IPR050482">
    <property type="entry name" value="Sensor_HK_TwoCompSys"/>
</dbReference>
<keyword evidence="3" id="KW-0597">Phosphoprotein</keyword>
<feature type="domain" description="Histidine kinase/HSP90-like ATPase" evidence="10">
    <location>
        <begin position="360"/>
        <end position="450"/>
    </location>
</feature>
<keyword evidence="7" id="KW-0067">ATP-binding</keyword>
<name>A0ABU2SA08_9ACTN</name>
<feature type="transmembrane region" description="Helical" evidence="9">
    <location>
        <begin position="30"/>
        <end position="54"/>
    </location>
</feature>
<dbReference type="RefSeq" id="WP_311619986.1">
    <property type="nucleotide sequence ID" value="NZ_JAVREV010000015.1"/>
</dbReference>
<dbReference type="SUPFAM" id="SSF55874">
    <property type="entry name" value="ATPase domain of HSP90 chaperone/DNA topoisomerase II/histidine kinase"/>
    <property type="match status" value="1"/>
</dbReference>
<dbReference type="PANTHER" id="PTHR24421">
    <property type="entry name" value="NITRATE/NITRITE SENSOR PROTEIN NARX-RELATED"/>
    <property type="match status" value="1"/>
</dbReference>
<evidence type="ECO:0000259" key="10">
    <source>
        <dbReference type="SMART" id="SM00387"/>
    </source>
</evidence>
<dbReference type="Proteomes" id="UP001183615">
    <property type="component" value="Unassembled WGS sequence"/>
</dbReference>
<keyword evidence="12" id="KW-1185">Reference proteome</keyword>
<protein>
    <recommendedName>
        <fullName evidence="2">histidine kinase</fullName>
        <ecNumber evidence="2">2.7.13.3</ecNumber>
    </recommendedName>
</protein>
<evidence type="ECO:0000256" key="6">
    <source>
        <dbReference type="ARBA" id="ARBA00022777"/>
    </source>
</evidence>
<keyword evidence="5" id="KW-0547">Nucleotide-binding</keyword>
<dbReference type="Gene3D" id="1.20.5.1930">
    <property type="match status" value="1"/>
</dbReference>
<evidence type="ECO:0000256" key="1">
    <source>
        <dbReference type="ARBA" id="ARBA00000085"/>
    </source>
</evidence>
<evidence type="ECO:0000256" key="4">
    <source>
        <dbReference type="ARBA" id="ARBA00022679"/>
    </source>
</evidence>
<dbReference type="InterPro" id="IPR036890">
    <property type="entry name" value="HATPase_C_sf"/>
</dbReference>
<feature type="transmembrane region" description="Helical" evidence="9">
    <location>
        <begin position="197"/>
        <end position="215"/>
    </location>
</feature>
<keyword evidence="9" id="KW-1133">Transmembrane helix</keyword>
<evidence type="ECO:0000256" key="7">
    <source>
        <dbReference type="ARBA" id="ARBA00022840"/>
    </source>
</evidence>
<dbReference type="CDD" id="cd16917">
    <property type="entry name" value="HATPase_UhpB-NarQ-NarX-like"/>
    <property type="match status" value="1"/>
</dbReference>
<evidence type="ECO:0000256" key="2">
    <source>
        <dbReference type="ARBA" id="ARBA00012438"/>
    </source>
</evidence>
<evidence type="ECO:0000256" key="3">
    <source>
        <dbReference type="ARBA" id="ARBA00022553"/>
    </source>
</evidence>
<dbReference type="PANTHER" id="PTHR24421:SF10">
    <property type="entry name" value="NITRATE_NITRITE SENSOR PROTEIN NARQ"/>
    <property type="match status" value="1"/>
</dbReference>
<evidence type="ECO:0000313" key="11">
    <source>
        <dbReference type="EMBL" id="MDT0445812.1"/>
    </source>
</evidence>
<evidence type="ECO:0000313" key="12">
    <source>
        <dbReference type="Proteomes" id="UP001183615"/>
    </source>
</evidence>
<dbReference type="InterPro" id="IPR025828">
    <property type="entry name" value="Put_sensor_dom"/>
</dbReference>
<dbReference type="Pfam" id="PF13796">
    <property type="entry name" value="Sensor"/>
    <property type="match status" value="1"/>
</dbReference>
<dbReference type="EC" id="2.7.13.3" evidence="2"/>
<dbReference type="InterPro" id="IPR011712">
    <property type="entry name" value="Sig_transdc_His_kin_sub3_dim/P"/>
</dbReference>
<keyword evidence="8" id="KW-0902">Two-component regulatory system</keyword>
<dbReference type="SMART" id="SM00387">
    <property type="entry name" value="HATPase_c"/>
    <property type="match status" value="1"/>
</dbReference>
<dbReference type="Pfam" id="PF02518">
    <property type="entry name" value="HATPase_c"/>
    <property type="match status" value="1"/>
</dbReference>
<dbReference type="Gene3D" id="3.30.565.10">
    <property type="entry name" value="Histidine kinase-like ATPase, C-terminal domain"/>
    <property type="match status" value="1"/>
</dbReference>
<keyword evidence="6" id="KW-0418">Kinase</keyword>
<evidence type="ECO:0000256" key="5">
    <source>
        <dbReference type="ARBA" id="ARBA00022741"/>
    </source>
</evidence>
<organism evidence="11 12">
    <name type="scientific">Streptomyces johnsoniae</name>
    <dbReference type="NCBI Taxonomy" id="3075532"/>
    <lineage>
        <taxon>Bacteria</taxon>
        <taxon>Bacillati</taxon>
        <taxon>Actinomycetota</taxon>
        <taxon>Actinomycetes</taxon>
        <taxon>Kitasatosporales</taxon>
        <taxon>Streptomycetaceae</taxon>
        <taxon>Streptomyces</taxon>
    </lineage>
</organism>
<dbReference type="EMBL" id="JAVREV010000015">
    <property type="protein sequence ID" value="MDT0445812.1"/>
    <property type="molecule type" value="Genomic_DNA"/>
</dbReference>
<gene>
    <name evidence="11" type="ORF">RM779_24910</name>
</gene>
<evidence type="ECO:0000256" key="9">
    <source>
        <dbReference type="SAM" id="Phobius"/>
    </source>
</evidence>
<reference evidence="12" key="1">
    <citation type="submission" date="2023-07" db="EMBL/GenBank/DDBJ databases">
        <title>30 novel species of actinomycetes from the DSMZ collection.</title>
        <authorList>
            <person name="Nouioui I."/>
        </authorList>
    </citation>
    <scope>NUCLEOTIDE SEQUENCE [LARGE SCALE GENOMIC DNA]</scope>
    <source>
        <strain evidence="12">DSM 41886</strain>
    </source>
</reference>
<keyword evidence="9" id="KW-0472">Membrane</keyword>